<evidence type="ECO:0000256" key="2">
    <source>
        <dbReference type="PROSITE-ProRule" id="PRU00169"/>
    </source>
</evidence>
<dbReference type="PROSITE" id="PS50110">
    <property type="entry name" value="RESPONSE_REGULATORY"/>
    <property type="match status" value="1"/>
</dbReference>
<organism evidence="4 5">
    <name type="scientific">Terriglobus albidus</name>
    <dbReference type="NCBI Taxonomy" id="1592106"/>
    <lineage>
        <taxon>Bacteria</taxon>
        <taxon>Pseudomonadati</taxon>
        <taxon>Acidobacteriota</taxon>
        <taxon>Terriglobia</taxon>
        <taxon>Terriglobales</taxon>
        <taxon>Acidobacteriaceae</taxon>
        <taxon>Terriglobus</taxon>
    </lineage>
</organism>
<dbReference type="SUPFAM" id="SSF52172">
    <property type="entry name" value="CheY-like"/>
    <property type="match status" value="1"/>
</dbReference>
<keyword evidence="5" id="KW-1185">Reference proteome</keyword>
<dbReference type="EMBL" id="CP042806">
    <property type="protein sequence ID" value="QEE28076.1"/>
    <property type="molecule type" value="Genomic_DNA"/>
</dbReference>
<dbReference type="InterPro" id="IPR050595">
    <property type="entry name" value="Bact_response_regulator"/>
</dbReference>
<feature type="modified residue" description="4-aspartylphosphate" evidence="2">
    <location>
        <position position="52"/>
    </location>
</feature>
<feature type="domain" description="Response regulatory" evidence="3">
    <location>
        <begin position="3"/>
        <end position="120"/>
    </location>
</feature>
<proteinExistence type="predicted"/>
<dbReference type="OrthoDB" id="9790669at2"/>
<evidence type="ECO:0000313" key="5">
    <source>
        <dbReference type="Proteomes" id="UP000321820"/>
    </source>
</evidence>
<dbReference type="PANTHER" id="PTHR44591:SF3">
    <property type="entry name" value="RESPONSE REGULATORY DOMAIN-CONTAINING PROTEIN"/>
    <property type="match status" value="1"/>
</dbReference>
<dbReference type="InterPro" id="IPR011006">
    <property type="entry name" value="CheY-like_superfamily"/>
</dbReference>
<name>A0A5B9EDA2_9BACT</name>
<evidence type="ECO:0000256" key="1">
    <source>
        <dbReference type="ARBA" id="ARBA00022553"/>
    </source>
</evidence>
<accession>A0A5B9EDA2</accession>
<protein>
    <submittedName>
        <fullName evidence="4">Response regulator</fullName>
    </submittedName>
</protein>
<evidence type="ECO:0000259" key="3">
    <source>
        <dbReference type="PROSITE" id="PS50110"/>
    </source>
</evidence>
<keyword evidence="1 2" id="KW-0597">Phosphoprotein</keyword>
<dbReference type="SMART" id="SM00448">
    <property type="entry name" value="REC"/>
    <property type="match status" value="1"/>
</dbReference>
<dbReference type="RefSeq" id="WP_147647266.1">
    <property type="nucleotide sequence ID" value="NZ_CP042806.1"/>
</dbReference>
<dbReference type="Pfam" id="PF00072">
    <property type="entry name" value="Response_reg"/>
    <property type="match status" value="1"/>
</dbReference>
<dbReference type="KEGG" id="talb:FTW19_08785"/>
<gene>
    <name evidence="4" type="ORF">FTW19_08785</name>
</gene>
<dbReference type="InterPro" id="IPR001789">
    <property type="entry name" value="Sig_transdc_resp-reg_receiver"/>
</dbReference>
<dbReference type="AlphaFoldDB" id="A0A5B9EDA2"/>
<reference evidence="4 5" key="1">
    <citation type="submission" date="2019-08" db="EMBL/GenBank/DDBJ databases">
        <title>Complete genome sequence of Terriglobus albidus strain ORNL.</title>
        <authorList>
            <person name="Podar M."/>
        </authorList>
    </citation>
    <scope>NUCLEOTIDE SEQUENCE [LARGE SCALE GENOMIC DNA]</scope>
    <source>
        <strain evidence="4 5">ORNL</strain>
    </source>
</reference>
<dbReference type="GO" id="GO:0000160">
    <property type="term" value="P:phosphorelay signal transduction system"/>
    <property type="evidence" value="ECO:0007669"/>
    <property type="project" value="InterPro"/>
</dbReference>
<dbReference type="Proteomes" id="UP000321820">
    <property type="component" value="Chromosome"/>
</dbReference>
<evidence type="ECO:0000313" key="4">
    <source>
        <dbReference type="EMBL" id="QEE28076.1"/>
    </source>
</evidence>
<dbReference type="PANTHER" id="PTHR44591">
    <property type="entry name" value="STRESS RESPONSE REGULATOR PROTEIN 1"/>
    <property type="match status" value="1"/>
</dbReference>
<dbReference type="Gene3D" id="3.40.50.2300">
    <property type="match status" value="1"/>
</dbReference>
<sequence>MRRILVVDDEHLVADTLRIIFRENGFDARAVYTAEDGLSAARDFHPNLLLCDVNMPGEDGVALATRLTEEQPDCRVLLFTGYYSMMKSLMDRSREQPQPWSVLTKPLHPTDLLREANDLLA</sequence>